<accession>A0AAC8XHB2</accession>
<feature type="domain" description="N-acetyltransferase" evidence="1">
    <location>
        <begin position="1"/>
        <end position="140"/>
    </location>
</feature>
<dbReference type="Gene3D" id="3.40.630.30">
    <property type="match status" value="1"/>
</dbReference>
<dbReference type="GO" id="GO:0016747">
    <property type="term" value="F:acyltransferase activity, transferring groups other than amino-acyl groups"/>
    <property type="evidence" value="ECO:0007669"/>
    <property type="project" value="InterPro"/>
</dbReference>
<evidence type="ECO:0000259" key="1">
    <source>
        <dbReference type="PROSITE" id="PS51186"/>
    </source>
</evidence>
<dbReference type="InterPro" id="IPR000182">
    <property type="entry name" value="GNAT_dom"/>
</dbReference>
<gene>
    <name evidence="2" type="ORF">AV942_02710</name>
</gene>
<dbReference type="InterPro" id="IPR016181">
    <property type="entry name" value="Acyl_CoA_acyltransferase"/>
</dbReference>
<protein>
    <submittedName>
        <fullName evidence="2">GCN5 family acetyltransferase</fullName>
    </submittedName>
</protein>
<sequence>MDVTFIPTTNLSHAAAITYENMRIYYAQFAPDWTVDKVLSVTSDLENYDILLNKEVVGVMRLHFNLSTCVVRDLQVIGSAQNKGIGMASLQEAQRLALKAKKNTLSLRVFKISPAVNLYLRGNFVIESEDERFFNMVKNV</sequence>
<evidence type="ECO:0000313" key="3">
    <source>
        <dbReference type="Proteomes" id="UP000061468"/>
    </source>
</evidence>
<reference evidence="2 3" key="1">
    <citation type="submission" date="2015-12" db="EMBL/GenBank/DDBJ databases">
        <title>Intraspecies pangenome expansion in the marine bacterium Alteromonas.</title>
        <authorList>
            <person name="Lopez-Perez M."/>
            <person name="Rodriguez-Valera F."/>
        </authorList>
    </citation>
    <scope>NUCLEOTIDE SEQUENCE [LARGE SCALE GENOMIC DNA]</scope>
    <source>
        <strain evidence="2 3">UM8</strain>
    </source>
</reference>
<organism evidence="2 3">
    <name type="scientific">Alteromonas mediterranea</name>
    <dbReference type="NCBI Taxonomy" id="314275"/>
    <lineage>
        <taxon>Bacteria</taxon>
        <taxon>Pseudomonadati</taxon>
        <taxon>Pseudomonadota</taxon>
        <taxon>Gammaproteobacteria</taxon>
        <taxon>Alteromonadales</taxon>
        <taxon>Alteromonadaceae</taxon>
        <taxon>Alteromonas/Salinimonas group</taxon>
        <taxon>Alteromonas</taxon>
    </lineage>
</organism>
<dbReference type="EMBL" id="CP013928">
    <property type="protein sequence ID" value="AMJ77298.1"/>
    <property type="molecule type" value="Genomic_DNA"/>
</dbReference>
<dbReference type="AlphaFoldDB" id="A0AAC8XHB2"/>
<proteinExistence type="predicted"/>
<evidence type="ECO:0000313" key="2">
    <source>
        <dbReference type="EMBL" id="AMJ77298.1"/>
    </source>
</evidence>
<name>A0AAC8XHB2_9ALTE</name>
<dbReference type="RefSeq" id="WP_015066142.1">
    <property type="nucleotide sequence ID" value="NZ_CAXGIV010000104.1"/>
</dbReference>
<dbReference type="Proteomes" id="UP000061468">
    <property type="component" value="Chromosome"/>
</dbReference>
<dbReference type="SUPFAM" id="SSF55729">
    <property type="entry name" value="Acyl-CoA N-acyltransferases (Nat)"/>
    <property type="match status" value="1"/>
</dbReference>
<dbReference type="Pfam" id="PF00583">
    <property type="entry name" value="Acetyltransf_1"/>
    <property type="match status" value="1"/>
</dbReference>
<dbReference type="PROSITE" id="PS51186">
    <property type="entry name" value="GNAT"/>
    <property type="match status" value="1"/>
</dbReference>